<comment type="caution">
    <text evidence="1">The sequence shown here is derived from an EMBL/GenBank/DDBJ whole genome shotgun (WGS) entry which is preliminary data.</text>
</comment>
<dbReference type="EMBL" id="MU266331">
    <property type="protein sequence ID" value="KAH7930535.1"/>
    <property type="molecule type" value="Genomic_DNA"/>
</dbReference>
<accession>A0ACB8BX36</accession>
<protein>
    <submittedName>
        <fullName evidence="1">Uncharacterized protein</fullName>
    </submittedName>
</protein>
<sequence length="107" mass="11975">LERGLKLFIDRDIKLSDIDLSTKNNTKIPRKINKITGKESTTKLAFSEPNWGSKTRGYMKSITRRHADSIPLTIGLARTVAKARKTGGKTDEEGEGEEESDDERAQI</sequence>
<name>A0ACB8BX36_9AGAM</name>
<organism evidence="1 2">
    <name type="scientific">Leucogyrophana mollusca</name>
    <dbReference type="NCBI Taxonomy" id="85980"/>
    <lineage>
        <taxon>Eukaryota</taxon>
        <taxon>Fungi</taxon>
        <taxon>Dikarya</taxon>
        <taxon>Basidiomycota</taxon>
        <taxon>Agaricomycotina</taxon>
        <taxon>Agaricomycetes</taxon>
        <taxon>Agaricomycetidae</taxon>
        <taxon>Boletales</taxon>
        <taxon>Boletales incertae sedis</taxon>
        <taxon>Leucogyrophana</taxon>
    </lineage>
</organism>
<feature type="non-terminal residue" evidence="1">
    <location>
        <position position="1"/>
    </location>
</feature>
<proteinExistence type="predicted"/>
<dbReference type="Proteomes" id="UP000790709">
    <property type="component" value="Unassembled WGS sequence"/>
</dbReference>
<reference evidence="1" key="1">
    <citation type="journal article" date="2021" name="New Phytol.">
        <title>Evolutionary innovations through gain and loss of genes in the ectomycorrhizal Boletales.</title>
        <authorList>
            <person name="Wu G."/>
            <person name="Miyauchi S."/>
            <person name="Morin E."/>
            <person name="Kuo A."/>
            <person name="Drula E."/>
            <person name="Varga T."/>
            <person name="Kohler A."/>
            <person name="Feng B."/>
            <person name="Cao Y."/>
            <person name="Lipzen A."/>
            <person name="Daum C."/>
            <person name="Hundley H."/>
            <person name="Pangilinan J."/>
            <person name="Johnson J."/>
            <person name="Barry K."/>
            <person name="LaButti K."/>
            <person name="Ng V."/>
            <person name="Ahrendt S."/>
            <person name="Min B."/>
            <person name="Choi I.G."/>
            <person name="Park H."/>
            <person name="Plett J.M."/>
            <person name="Magnuson J."/>
            <person name="Spatafora J.W."/>
            <person name="Nagy L.G."/>
            <person name="Henrissat B."/>
            <person name="Grigoriev I.V."/>
            <person name="Yang Z.L."/>
            <person name="Xu J."/>
            <person name="Martin F.M."/>
        </authorList>
    </citation>
    <scope>NUCLEOTIDE SEQUENCE</scope>
    <source>
        <strain evidence="1">KUC20120723A-06</strain>
    </source>
</reference>
<gene>
    <name evidence="1" type="ORF">BV22DRAFT_1000484</name>
</gene>
<evidence type="ECO:0000313" key="1">
    <source>
        <dbReference type="EMBL" id="KAH7930535.1"/>
    </source>
</evidence>
<evidence type="ECO:0000313" key="2">
    <source>
        <dbReference type="Proteomes" id="UP000790709"/>
    </source>
</evidence>
<keyword evidence="2" id="KW-1185">Reference proteome</keyword>